<dbReference type="AlphaFoldDB" id="A0A0D2MQW3"/>
<organism evidence="2 3">
    <name type="scientific">Monoraphidium neglectum</name>
    <dbReference type="NCBI Taxonomy" id="145388"/>
    <lineage>
        <taxon>Eukaryota</taxon>
        <taxon>Viridiplantae</taxon>
        <taxon>Chlorophyta</taxon>
        <taxon>core chlorophytes</taxon>
        <taxon>Chlorophyceae</taxon>
        <taxon>CS clade</taxon>
        <taxon>Sphaeropleales</taxon>
        <taxon>Selenastraceae</taxon>
        <taxon>Monoraphidium</taxon>
    </lineage>
</organism>
<dbReference type="GeneID" id="25738035"/>
<dbReference type="RefSeq" id="XP_013901826.1">
    <property type="nucleotide sequence ID" value="XM_014046372.1"/>
</dbReference>
<protein>
    <submittedName>
        <fullName evidence="2">Uncharacterized protein</fullName>
    </submittedName>
</protein>
<reference evidence="2 3" key="1">
    <citation type="journal article" date="2013" name="BMC Genomics">
        <title>Reconstruction of the lipid metabolism for the microalga Monoraphidium neglectum from its genome sequence reveals characteristics suitable for biofuel production.</title>
        <authorList>
            <person name="Bogen C."/>
            <person name="Al-Dilaimi A."/>
            <person name="Albersmeier A."/>
            <person name="Wichmann J."/>
            <person name="Grundmann M."/>
            <person name="Rupp O."/>
            <person name="Lauersen K.J."/>
            <person name="Blifernez-Klassen O."/>
            <person name="Kalinowski J."/>
            <person name="Goesmann A."/>
            <person name="Mussgnug J.H."/>
            <person name="Kruse O."/>
        </authorList>
    </citation>
    <scope>NUCLEOTIDE SEQUENCE [LARGE SCALE GENOMIC DNA]</scope>
    <source>
        <strain evidence="2 3">SAG 48.87</strain>
    </source>
</reference>
<keyword evidence="3" id="KW-1185">Reference proteome</keyword>
<feature type="region of interest" description="Disordered" evidence="1">
    <location>
        <begin position="1"/>
        <end position="56"/>
    </location>
</feature>
<sequence length="56" mass="5873">MSELKGGAWDGLKIVTEGAVNKGPRESESSLSMASCTEEDSLDTEALAAPDQPSEF</sequence>
<dbReference type="KEGG" id="mng:MNEG_5158"/>
<accession>A0A0D2MQW3</accession>
<dbReference type="EMBL" id="KK100973">
    <property type="protein sequence ID" value="KIZ02807.1"/>
    <property type="molecule type" value="Genomic_DNA"/>
</dbReference>
<dbReference type="Proteomes" id="UP000054498">
    <property type="component" value="Unassembled WGS sequence"/>
</dbReference>
<proteinExistence type="predicted"/>
<gene>
    <name evidence="2" type="ORF">MNEG_5158</name>
</gene>
<evidence type="ECO:0000256" key="1">
    <source>
        <dbReference type="SAM" id="MobiDB-lite"/>
    </source>
</evidence>
<name>A0A0D2MQW3_9CHLO</name>
<evidence type="ECO:0000313" key="3">
    <source>
        <dbReference type="Proteomes" id="UP000054498"/>
    </source>
</evidence>
<evidence type="ECO:0000313" key="2">
    <source>
        <dbReference type="EMBL" id="KIZ02807.1"/>
    </source>
</evidence>